<dbReference type="InterPro" id="IPR006910">
    <property type="entry name" value="Rad21_Rec8_N"/>
</dbReference>
<dbReference type="GO" id="GO:0007062">
    <property type="term" value="P:sister chromatid cohesion"/>
    <property type="evidence" value="ECO:0007669"/>
    <property type="project" value="InterPro"/>
</dbReference>
<dbReference type="RefSeq" id="XP_020050503.1">
    <property type="nucleotide sequence ID" value="XM_020188563.1"/>
</dbReference>
<organism evidence="5 6">
    <name type="scientific">Ascoidea rubescens DSM 1968</name>
    <dbReference type="NCBI Taxonomy" id="1344418"/>
    <lineage>
        <taxon>Eukaryota</taxon>
        <taxon>Fungi</taxon>
        <taxon>Dikarya</taxon>
        <taxon>Ascomycota</taxon>
        <taxon>Saccharomycotina</taxon>
        <taxon>Saccharomycetes</taxon>
        <taxon>Ascoideaceae</taxon>
        <taxon>Ascoidea</taxon>
    </lineage>
</organism>
<dbReference type="GO" id="GO:0008278">
    <property type="term" value="C:cohesin complex"/>
    <property type="evidence" value="ECO:0007669"/>
    <property type="project" value="InterPro"/>
</dbReference>
<evidence type="ECO:0000256" key="1">
    <source>
        <dbReference type="ARBA" id="ARBA00004123"/>
    </source>
</evidence>
<feature type="region of interest" description="Disordered" evidence="3">
    <location>
        <begin position="477"/>
        <end position="501"/>
    </location>
</feature>
<evidence type="ECO:0000313" key="5">
    <source>
        <dbReference type="EMBL" id="ODV64196.1"/>
    </source>
</evidence>
<feature type="region of interest" description="Disordered" evidence="3">
    <location>
        <begin position="566"/>
        <end position="625"/>
    </location>
</feature>
<keyword evidence="2" id="KW-0539">Nucleus</keyword>
<comment type="subcellular location">
    <subcellularLocation>
        <location evidence="1">Nucleus</location>
    </subcellularLocation>
</comment>
<gene>
    <name evidence="5" type="ORF">ASCRUDRAFT_103339</name>
</gene>
<dbReference type="AlphaFoldDB" id="A0A1D2VRF5"/>
<dbReference type="Pfam" id="PF04825">
    <property type="entry name" value="Rad21_Rec8_N"/>
    <property type="match status" value="1"/>
</dbReference>
<dbReference type="PANTHER" id="PTHR12585:SF51">
    <property type="entry name" value="MEIOTIC RECOMBINATION PROTEIN REC8"/>
    <property type="match status" value="1"/>
</dbReference>
<evidence type="ECO:0000259" key="4">
    <source>
        <dbReference type="Pfam" id="PF04825"/>
    </source>
</evidence>
<feature type="region of interest" description="Disordered" evidence="3">
    <location>
        <begin position="286"/>
        <end position="312"/>
    </location>
</feature>
<dbReference type="GO" id="GO:0003682">
    <property type="term" value="F:chromatin binding"/>
    <property type="evidence" value="ECO:0007669"/>
    <property type="project" value="TreeGrafter"/>
</dbReference>
<dbReference type="CDD" id="cd21790">
    <property type="entry name" value="Rad21_Rec8_M_ScRec8p-like"/>
    <property type="match status" value="1"/>
</dbReference>
<evidence type="ECO:0000313" key="6">
    <source>
        <dbReference type="Proteomes" id="UP000095038"/>
    </source>
</evidence>
<dbReference type="PANTHER" id="PTHR12585">
    <property type="entry name" value="SCC1 / RAD21 FAMILY MEMBER"/>
    <property type="match status" value="1"/>
</dbReference>
<feature type="domain" description="Rad21/Rec8-like protein N-terminal" evidence="4">
    <location>
        <begin position="2"/>
        <end position="64"/>
    </location>
</feature>
<evidence type="ECO:0000256" key="2">
    <source>
        <dbReference type="ARBA" id="ARBA00023242"/>
    </source>
</evidence>
<dbReference type="Proteomes" id="UP000095038">
    <property type="component" value="Unassembled WGS sequence"/>
</dbReference>
<name>A0A1D2VRF5_9ASCO</name>
<evidence type="ECO:0000256" key="3">
    <source>
        <dbReference type="SAM" id="MobiDB-lite"/>
    </source>
</evidence>
<dbReference type="GeneID" id="30962199"/>
<sequence length="761" mass="87064">MPKREIMSVSIPKACSAVTDLNPKIALRLSSNLLYGMTLLYKQKLRYFYNEVSHIRSNLTKSLFGSTSKEQLSKLGKIQLILPDGYLNDHLLRDINNDHNSNDFGAAKHKQLLSYYNNLFLRDDPNFDIDLGLLPVVSSDVFINGGYGIENIDNFPDYANFSDHKLSYSNMVSNSKDKVVSEYELIKLKRKQLINQYDNNINNLNNISVILSPLHNSFVSADNSVFSRNNYNNSTIISFPEMNIDINNEFDDLNNVLPTLNEHPEDLDLDLGNLNDEDLILNFNTQSQERDLNKEEDIDETPSKRNNLPWNNNLDIEFDQNHDFDLNIDFGLNYDDIQMLEQINNDKNDKKDNNDNNNNNNELLNIDFEPPKKKRKVDESLQIKSIQFDESTTLSSSVLKSFRNSYIDDMKILETKRQFSKSKFDKLKIQFQDLVYNQALNAPRFANFSMKLLVGEDIKNVITKDFLPRIKSDQSSINAQKFGDENNANDENSRTKQRSSSIEIGRNIAHIHSRTNSNEALDFDIPKNYDENDQFNLDIGFNFPEFEEQAQQMDFMNAFDLSFPDLDQNQNDNSRKSIASSNFRTPTKKTKNSLSSTDSRGRAKSQRTPYTMKSGSKSRSRSGSRSGSLLTLYEEQFSLTPSAPVLPTQKLAELDAQGKKFLNYVKAKASQLAMHEQSDVAQFGKAKMTFEQLVPSNSHRATPQQQKQEHKLINSKMAALAFSSLLQLASRSIVSIQVQSRPTHRKFQATRPHEISILVDV</sequence>
<dbReference type="OrthoDB" id="5427633at2759"/>
<dbReference type="EMBL" id="KV454475">
    <property type="protein sequence ID" value="ODV64196.1"/>
    <property type="molecule type" value="Genomic_DNA"/>
</dbReference>
<dbReference type="InParanoid" id="A0A1D2VRF5"/>
<dbReference type="InterPro" id="IPR039781">
    <property type="entry name" value="Rad21/Rec8-like"/>
</dbReference>
<feature type="region of interest" description="Disordered" evidence="3">
    <location>
        <begin position="346"/>
        <end position="369"/>
    </location>
</feature>
<dbReference type="GO" id="GO:0005634">
    <property type="term" value="C:nucleus"/>
    <property type="evidence" value="ECO:0007669"/>
    <property type="project" value="UniProtKB-SubCell"/>
</dbReference>
<reference evidence="6" key="1">
    <citation type="submission" date="2016-05" db="EMBL/GenBank/DDBJ databases">
        <title>Comparative genomics of biotechnologically important yeasts.</title>
        <authorList>
            <consortium name="DOE Joint Genome Institute"/>
            <person name="Riley R."/>
            <person name="Haridas S."/>
            <person name="Wolfe K.H."/>
            <person name="Lopes M.R."/>
            <person name="Hittinger C.T."/>
            <person name="Goker M."/>
            <person name="Salamov A."/>
            <person name="Wisecaver J."/>
            <person name="Long T.M."/>
            <person name="Aerts A.L."/>
            <person name="Barry K."/>
            <person name="Choi C."/>
            <person name="Clum A."/>
            <person name="Coughlan A.Y."/>
            <person name="Deshpande S."/>
            <person name="Douglass A.P."/>
            <person name="Hanson S.J."/>
            <person name="Klenk H.-P."/>
            <person name="Labutti K."/>
            <person name="Lapidus A."/>
            <person name="Lindquist E."/>
            <person name="Lipzen A."/>
            <person name="Meier-Kolthoff J.P."/>
            <person name="Ohm R.A."/>
            <person name="Otillar R.P."/>
            <person name="Pangilinan J."/>
            <person name="Peng Y."/>
            <person name="Rokas A."/>
            <person name="Rosa C.A."/>
            <person name="Scheuner C."/>
            <person name="Sibirny A.A."/>
            <person name="Slot J.C."/>
            <person name="Stielow J.B."/>
            <person name="Sun H."/>
            <person name="Kurtzman C.P."/>
            <person name="Blackwell M."/>
            <person name="Grigoriev I.V."/>
            <person name="Jeffries T.W."/>
        </authorList>
    </citation>
    <scope>NUCLEOTIDE SEQUENCE [LARGE SCALE GENOMIC DNA]</scope>
    <source>
        <strain evidence="6">DSM 1968</strain>
    </source>
</reference>
<proteinExistence type="predicted"/>
<keyword evidence="6" id="KW-1185">Reference proteome</keyword>
<dbReference type="STRING" id="1344418.A0A1D2VRF5"/>
<protein>
    <recommendedName>
        <fullName evidence="4">Rad21/Rec8-like protein N-terminal domain-containing protein</fullName>
    </recommendedName>
</protein>
<dbReference type="FunCoup" id="A0A1D2VRF5">
    <property type="interactions" value="103"/>
</dbReference>
<feature type="compositionally biased region" description="Polar residues" evidence="3">
    <location>
        <begin position="567"/>
        <end position="585"/>
    </location>
</feature>
<dbReference type="GO" id="GO:1990414">
    <property type="term" value="P:replication-born double-strand break repair via sister chromatid exchange"/>
    <property type="evidence" value="ECO:0007669"/>
    <property type="project" value="TreeGrafter"/>
</dbReference>
<accession>A0A1D2VRF5</accession>